<dbReference type="InterPro" id="IPR013658">
    <property type="entry name" value="SGL"/>
</dbReference>
<dbReference type="InterPro" id="IPR051288">
    <property type="entry name" value="Serum_paraoxonase/arylesterase"/>
</dbReference>
<reference evidence="2 3" key="1">
    <citation type="submission" date="2015-11" db="EMBL/GenBank/DDBJ databases">
        <title>A Two-component Flavoprotein Monooxygenase System MeaXY Responsible for para-Hydroxylation of 2-Methyl-6-ethylaniline and 2,6-Diethylaniline in Sphingobium baderi DE-13.</title>
        <authorList>
            <person name="Cheng M."/>
            <person name="Meng Q."/>
            <person name="Yang Y."/>
            <person name="Chu C."/>
            <person name="Yan X."/>
            <person name="He J."/>
            <person name="Li S."/>
        </authorList>
    </citation>
    <scope>NUCLEOTIDE SEQUENCE [LARGE SCALE GENOMIC DNA]</scope>
    <source>
        <strain evidence="2 3">DE-13</strain>
    </source>
</reference>
<dbReference type="AlphaFoldDB" id="A0A0S3EZQ2"/>
<gene>
    <name evidence="2" type="ORF">ATN00_11895</name>
</gene>
<dbReference type="PANTHER" id="PTHR11799">
    <property type="entry name" value="PARAOXONASE"/>
    <property type="match status" value="1"/>
</dbReference>
<keyword evidence="3" id="KW-1185">Reference proteome</keyword>
<evidence type="ECO:0000313" key="3">
    <source>
        <dbReference type="Proteomes" id="UP000056968"/>
    </source>
</evidence>
<feature type="domain" description="SMP-30/Gluconolactonase/LRE-like region" evidence="1">
    <location>
        <begin position="21"/>
        <end position="250"/>
    </location>
</feature>
<name>A0A0S3EZQ2_9SPHN</name>
<dbReference type="STRING" id="1332080.ATN00_11895"/>
<dbReference type="SUPFAM" id="SSF63829">
    <property type="entry name" value="Calcium-dependent phosphotriesterase"/>
    <property type="match status" value="1"/>
</dbReference>
<dbReference type="RefSeq" id="WP_197413588.1">
    <property type="nucleotide sequence ID" value="NZ_CP013264.1"/>
</dbReference>
<proteinExistence type="predicted"/>
<dbReference type="KEGG" id="sbd:ATN00_11895"/>
<dbReference type="Gene3D" id="2.120.10.30">
    <property type="entry name" value="TolB, C-terminal domain"/>
    <property type="match status" value="1"/>
</dbReference>
<evidence type="ECO:0000313" key="2">
    <source>
        <dbReference type="EMBL" id="ALR20894.1"/>
    </source>
</evidence>
<dbReference type="EMBL" id="CP013264">
    <property type="protein sequence ID" value="ALR20894.1"/>
    <property type="molecule type" value="Genomic_DNA"/>
</dbReference>
<evidence type="ECO:0000259" key="1">
    <source>
        <dbReference type="Pfam" id="PF08450"/>
    </source>
</evidence>
<dbReference type="Proteomes" id="UP000056968">
    <property type="component" value="Chromosome"/>
</dbReference>
<protein>
    <recommendedName>
        <fullName evidence="1">SMP-30/Gluconolactonase/LRE-like region domain-containing protein</fullName>
    </recommendedName>
</protein>
<organism evidence="2 3">
    <name type="scientific">Sphingobium baderi</name>
    <dbReference type="NCBI Taxonomy" id="1332080"/>
    <lineage>
        <taxon>Bacteria</taxon>
        <taxon>Pseudomonadati</taxon>
        <taxon>Pseudomonadota</taxon>
        <taxon>Alphaproteobacteria</taxon>
        <taxon>Sphingomonadales</taxon>
        <taxon>Sphingomonadaceae</taxon>
        <taxon>Sphingobium</taxon>
    </lineage>
</organism>
<dbReference type="InterPro" id="IPR011042">
    <property type="entry name" value="6-blade_b-propeller_TolB-like"/>
</dbReference>
<dbReference type="Pfam" id="PF08450">
    <property type="entry name" value="SGL"/>
    <property type="match status" value="1"/>
</dbReference>
<sequence>MVVAPDHSWVIASSMVGGTQSQGALYLVDVETSKPTRIALTAAEGTPLCPGGFQPESLAPHGLALRAEGKEWALYVVNHGGRESIERFRVKAQGSTLSVRWKDCIPLPKGGFANSVAAAGDGTIFVTNMGQAFKAQEGETGDLLKWSAETGWQALPGSQQPGWNGIIVSKDGNRIYAAAWPDKQVVEFMRGRSGPVRSVAVDFLPDNLHWADNGTIIVAGQDSAAKAATDCYFSAATTCGLNSGIARLDPGRMRLTCAHKLKAADGFNTATTGIAVKGALWLGTMRGQSILVTDACAADVPPRPEE</sequence>
<accession>A0A0S3EZQ2</accession>
<dbReference type="PANTHER" id="PTHR11799:SF12">
    <property type="entry name" value="PARAOXONASE-RELATED"/>
    <property type="match status" value="1"/>
</dbReference>